<organism evidence="1 2">
    <name type="scientific">Portunus trituberculatus</name>
    <name type="common">Swimming crab</name>
    <name type="synonym">Neptunus trituberculatus</name>
    <dbReference type="NCBI Taxonomy" id="210409"/>
    <lineage>
        <taxon>Eukaryota</taxon>
        <taxon>Metazoa</taxon>
        <taxon>Ecdysozoa</taxon>
        <taxon>Arthropoda</taxon>
        <taxon>Crustacea</taxon>
        <taxon>Multicrustacea</taxon>
        <taxon>Malacostraca</taxon>
        <taxon>Eumalacostraca</taxon>
        <taxon>Eucarida</taxon>
        <taxon>Decapoda</taxon>
        <taxon>Pleocyemata</taxon>
        <taxon>Brachyura</taxon>
        <taxon>Eubrachyura</taxon>
        <taxon>Portunoidea</taxon>
        <taxon>Portunidae</taxon>
        <taxon>Portuninae</taxon>
        <taxon>Portunus</taxon>
    </lineage>
</organism>
<reference evidence="1 2" key="1">
    <citation type="submission" date="2019-05" db="EMBL/GenBank/DDBJ databases">
        <title>Another draft genome of Portunus trituberculatus and its Hox gene families provides insights of decapod evolution.</title>
        <authorList>
            <person name="Jeong J.-H."/>
            <person name="Song I."/>
            <person name="Kim S."/>
            <person name="Choi T."/>
            <person name="Kim D."/>
            <person name="Ryu S."/>
            <person name="Kim W."/>
        </authorList>
    </citation>
    <scope>NUCLEOTIDE SEQUENCE [LARGE SCALE GENOMIC DNA]</scope>
    <source>
        <tissue evidence="1">Muscle</tissue>
    </source>
</reference>
<dbReference type="AlphaFoldDB" id="A0A5B7IIL2"/>
<dbReference type="EMBL" id="VSRR010058121">
    <property type="protein sequence ID" value="MPC81826.1"/>
    <property type="molecule type" value="Genomic_DNA"/>
</dbReference>
<dbReference type="Proteomes" id="UP000324222">
    <property type="component" value="Unassembled WGS sequence"/>
</dbReference>
<protein>
    <submittedName>
        <fullName evidence="1">Uncharacterized protein</fullName>
    </submittedName>
</protein>
<comment type="caution">
    <text evidence="1">The sequence shown here is derived from an EMBL/GenBank/DDBJ whole genome shotgun (WGS) entry which is preliminary data.</text>
</comment>
<evidence type="ECO:0000313" key="2">
    <source>
        <dbReference type="Proteomes" id="UP000324222"/>
    </source>
</evidence>
<keyword evidence="2" id="KW-1185">Reference proteome</keyword>
<sequence length="49" mass="5740">MKIRQFAPLFLSLGAWCLVLLENCRLYSNTSLHFTCVCVDMFWMCVGMF</sequence>
<accession>A0A5B7IIL2</accession>
<evidence type="ECO:0000313" key="1">
    <source>
        <dbReference type="EMBL" id="MPC81826.1"/>
    </source>
</evidence>
<name>A0A5B7IIL2_PORTR</name>
<proteinExistence type="predicted"/>
<gene>
    <name evidence="1" type="ORF">E2C01_076461</name>
</gene>